<comment type="similarity">
    <text evidence="2 6">Belongs to the metallo-beta-lactamase superfamily. RNA-metabolizing metallo-beta-lactamase-like family. CPSF2/YSH1 subfamily.</text>
</comment>
<evidence type="ECO:0000256" key="1">
    <source>
        <dbReference type="ARBA" id="ARBA00004123"/>
    </source>
</evidence>
<dbReference type="InterPro" id="IPR022712">
    <property type="entry name" value="Beta_Casp"/>
</dbReference>
<dbReference type="GO" id="GO:0006398">
    <property type="term" value="P:mRNA 3'-end processing by stem-loop binding and cleavage"/>
    <property type="evidence" value="ECO:0007669"/>
    <property type="project" value="InterPro"/>
</dbReference>
<accession>A0A7R9T534</accession>
<proteinExistence type="inferred from homology"/>
<protein>
    <recommendedName>
        <fullName evidence="6">Cleavage and polyadenylation specificity factor subunit 2</fullName>
    </recommendedName>
    <alternativeName>
        <fullName evidence="6">Cleavage and polyadenylation specificity factor 100 kDa subunit</fullName>
    </alternativeName>
</protein>
<dbReference type="InterPro" id="IPR001279">
    <property type="entry name" value="Metallo-B-lactamas"/>
</dbReference>
<dbReference type="SMART" id="SM01027">
    <property type="entry name" value="Beta-Casp"/>
    <property type="match status" value="1"/>
</dbReference>
<reference evidence="9" key="1">
    <citation type="submission" date="2021-01" db="EMBL/GenBank/DDBJ databases">
        <authorList>
            <person name="Corre E."/>
            <person name="Pelletier E."/>
            <person name="Niang G."/>
            <person name="Scheremetjew M."/>
            <person name="Finn R."/>
            <person name="Kale V."/>
            <person name="Holt S."/>
            <person name="Cochrane G."/>
            <person name="Meng A."/>
            <person name="Brown T."/>
            <person name="Cohen L."/>
        </authorList>
    </citation>
    <scope>NUCLEOTIDE SEQUENCE</scope>
    <source>
        <strain evidence="9">Clade-A-BCC118000</strain>
    </source>
</reference>
<dbReference type="EMBL" id="HBDX01007185">
    <property type="protein sequence ID" value="CAD8225422.1"/>
    <property type="molecule type" value="Transcribed_RNA"/>
</dbReference>
<evidence type="ECO:0000256" key="2">
    <source>
        <dbReference type="ARBA" id="ARBA00010624"/>
    </source>
</evidence>
<evidence type="ECO:0000256" key="3">
    <source>
        <dbReference type="ARBA" id="ARBA00022664"/>
    </source>
</evidence>
<evidence type="ECO:0000256" key="6">
    <source>
        <dbReference type="RuleBase" id="RU365006"/>
    </source>
</evidence>
<organism evidence="9">
    <name type="scientific">Ostreococcus sp. 'lucimarinus'</name>
    <dbReference type="NCBI Taxonomy" id="242159"/>
    <lineage>
        <taxon>Eukaryota</taxon>
        <taxon>Viridiplantae</taxon>
        <taxon>Chlorophyta</taxon>
        <taxon>Mamiellophyceae</taxon>
        <taxon>Mamiellales</taxon>
        <taxon>Bathycoccaceae</taxon>
        <taxon>Ostreococcus</taxon>
    </lineage>
</organism>
<keyword evidence="4 6" id="KW-0694">RNA-binding</keyword>
<keyword evidence="5 6" id="KW-0539">Nucleus</keyword>
<feature type="region of interest" description="Disordered" evidence="7">
    <location>
        <begin position="415"/>
        <end position="443"/>
    </location>
</feature>
<sequence length="788" mass="86400">MKVEANAAMEIAVAEVKKTEVERGNKVLVTPLYGVKGEQPMCYHVSIDGCNILLDCGWNDKFDVDMLKPLAAIAPKVDAVLISHPDTAHLGALPYAFGKLGMNCKVYATLPVHKMGQMYMYDHFLTRQDQGDFQEVFSLDDVDTAFAAFVPVKYMQLSMLRGKGDGISVMAYAAGHTLGGAVWKIGKDAEDVVYAVDYNVRKERHLNGTSFDAIHRPALLITDASSVDREVPNKTTRDAKLIDSILSSLRMNGNVLIPIDPAGRVLELILLLEEKWAQRQLGSYQIVLLTNVAYNTLDFAKSHLEWMGDHVTNAFERRRENPFNTKFLTLCHSMEELQALPPGPKVVLASFGSLEAGPSRHLFAEWAEDKSNLVILTGQPEHGSLTEQVVQLSAKATAKKKIKLTLSRRIPLEGSELAEHESSRKSSTSTELEKKESETVIAEEEMTDIKPVEAEAEPMDVLFGVTTVGSTQEADLRRRDTLTEGFTPISTPHGPMFPDEVWEPTMTDYGQEIDIETFHQISQMSSGIPIPEPMKETTVVDDLDVANIEEDEEEEPQEVPTKLVTETREINIRATILTVDFEGKADGKSVRTLITQAAPRRVVLVHGDAKETKTLKDALTAGLPGVQIDAPDAGKTIECTSASATYKIRVSDALFQKANMRDMAGYKVGWVNGVVGKALEEGGAPMLLPVSALNSNADGMALAPSNATMTKVSAQPGSVFLGDLRLSDFRQALAQEGIIAEFADGVLVCANGRVTVRKDGDEKLVVEGALSQDYFEVRQILYSQYSIL</sequence>
<dbReference type="AlphaFoldDB" id="A0A7R9T534"/>
<dbReference type="PANTHER" id="PTHR45922:SF1">
    <property type="entry name" value="CLEAVAGE AND POLYADENYLATION SPECIFICITY FACTOR SUBUNIT 2"/>
    <property type="match status" value="1"/>
</dbReference>
<dbReference type="InterPro" id="IPR036866">
    <property type="entry name" value="RibonucZ/Hydroxyglut_hydro"/>
</dbReference>
<dbReference type="Pfam" id="PF07521">
    <property type="entry name" value="RMMBL"/>
    <property type="match status" value="1"/>
</dbReference>
<gene>
    <name evidence="9" type="ORF">OLUC0939_LOCUS6162</name>
</gene>
<evidence type="ECO:0000313" key="9">
    <source>
        <dbReference type="EMBL" id="CAD8225422.1"/>
    </source>
</evidence>
<dbReference type="InterPro" id="IPR011108">
    <property type="entry name" value="RMMBL"/>
</dbReference>
<dbReference type="InterPro" id="IPR025069">
    <property type="entry name" value="Cpsf2_C"/>
</dbReference>
<dbReference type="Pfam" id="PF13299">
    <property type="entry name" value="CPSF100_C"/>
    <property type="match status" value="1"/>
</dbReference>
<keyword evidence="3 6" id="KW-0507">mRNA processing</keyword>
<name>A0A7R9T534_9CHLO</name>
<dbReference type="FunFam" id="3.60.15.10:FF:000008">
    <property type="entry name" value="Cleavage and polyadenylation specificity factor subunit 2"/>
    <property type="match status" value="1"/>
</dbReference>
<evidence type="ECO:0000259" key="8">
    <source>
        <dbReference type="SMART" id="SM01027"/>
    </source>
</evidence>
<dbReference type="InterPro" id="IPR035639">
    <property type="entry name" value="CPSF2_MBL"/>
</dbReference>
<dbReference type="PANTHER" id="PTHR45922">
    <property type="entry name" value="CLEAVAGE AND POLYADENYLATION SPECIFICITY FACTOR SUBUNIT 2"/>
    <property type="match status" value="1"/>
</dbReference>
<dbReference type="GO" id="GO:0005847">
    <property type="term" value="C:mRNA cleavage and polyadenylation specificity factor complex"/>
    <property type="evidence" value="ECO:0007669"/>
    <property type="project" value="InterPro"/>
</dbReference>
<dbReference type="GO" id="GO:0003723">
    <property type="term" value="F:RNA binding"/>
    <property type="evidence" value="ECO:0007669"/>
    <property type="project" value="UniProtKB-KW"/>
</dbReference>
<feature type="domain" description="Beta-Casp" evidence="8">
    <location>
        <begin position="265"/>
        <end position="389"/>
    </location>
</feature>
<comment type="subcellular location">
    <subcellularLocation>
        <location evidence="1 6">Nucleus</location>
    </subcellularLocation>
</comment>
<dbReference type="SUPFAM" id="SSF56281">
    <property type="entry name" value="Metallo-hydrolase/oxidoreductase"/>
    <property type="match status" value="1"/>
</dbReference>
<evidence type="ECO:0000256" key="5">
    <source>
        <dbReference type="ARBA" id="ARBA00023242"/>
    </source>
</evidence>
<dbReference type="Pfam" id="PF16661">
    <property type="entry name" value="Lactamase_B_6"/>
    <property type="match status" value="1"/>
</dbReference>
<dbReference type="Gene3D" id="3.60.15.10">
    <property type="entry name" value="Ribonuclease Z/Hydroxyacylglutathione hydrolase-like"/>
    <property type="match status" value="1"/>
</dbReference>
<dbReference type="Pfam" id="PF10996">
    <property type="entry name" value="Beta-Casp"/>
    <property type="match status" value="1"/>
</dbReference>
<dbReference type="CDD" id="cd16293">
    <property type="entry name" value="CPSF2-like_MBL-fold"/>
    <property type="match status" value="1"/>
</dbReference>
<dbReference type="InterPro" id="IPR027075">
    <property type="entry name" value="CPSF2"/>
</dbReference>
<evidence type="ECO:0000256" key="7">
    <source>
        <dbReference type="SAM" id="MobiDB-lite"/>
    </source>
</evidence>
<evidence type="ECO:0000256" key="4">
    <source>
        <dbReference type="ARBA" id="ARBA00022884"/>
    </source>
</evidence>